<gene>
    <name evidence="2" type="primary">Contig486.g534</name>
    <name evidence="2" type="ORF">STYLEM_2958</name>
</gene>
<evidence type="ECO:0000313" key="2">
    <source>
        <dbReference type="EMBL" id="CDW73968.1"/>
    </source>
</evidence>
<dbReference type="Proteomes" id="UP000039865">
    <property type="component" value="Unassembled WGS sequence"/>
</dbReference>
<protein>
    <submittedName>
        <fullName evidence="2">Uncharacterized protein</fullName>
    </submittedName>
</protein>
<name>A0A077ZZL6_STYLE</name>
<feature type="compositionally biased region" description="Low complexity" evidence="1">
    <location>
        <begin position="431"/>
        <end position="446"/>
    </location>
</feature>
<evidence type="ECO:0000256" key="1">
    <source>
        <dbReference type="SAM" id="MobiDB-lite"/>
    </source>
</evidence>
<proteinExistence type="predicted"/>
<accession>A0A077ZZL6</accession>
<keyword evidence="3" id="KW-1185">Reference proteome</keyword>
<feature type="compositionally biased region" description="Basic and acidic residues" evidence="1">
    <location>
        <begin position="447"/>
        <end position="461"/>
    </location>
</feature>
<feature type="region of interest" description="Disordered" evidence="1">
    <location>
        <begin position="422"/>
        <end position="497"/>
    </location>
</feature>
<dbReference type="AlphaFoldDB" id="A0A077ZZL6"/>
<evidence type="ECO:0000313" key="3">
    <source>
        <dbReference type="Proteomes" id="UP000039865"/>
    </source>
</evidence>
<organism evidence="2 3">
    <name type="scientific">Stylonychia lemnae</name>
    <name type="common">Ciliate</name>
    <dbReference type="NCBI Taxonomy" id="5949"/>
    <lineage>
        <taxon>Eukaryota</taxon>
        <taxon>Sar</taxon>
        <taxon>Alveolata</taxon>
        <taxon>Ciliophora</taxon>
        <taxon>Intramacronucleata</taxon>
        <taxon>Spirotrichea</taxon>
        <taxon>Stichotrichia</taxon>
        <taxon>Sporadotrichida</taxon>
        <taxon>Oxytrichidae</taxon>
        <taxon>Stylonychinae</taxon>
        <taxon>Stylonychia</taxon>
    </lineage>
</organism>
<dbReference type="InParanoid" id="A0A077ZZL6"/>
<feature type="compositionally biased region" description="Polar residues" evidence="1">
    <location>
        <begin position="462"/>
        <end position="474"/>
    </location>
</feature>
<reference evidence="2 3" key="1">
    <citation type="submission" date="2014-06" db="EMBL/GenBank/DDBJ databases">
        <authorList>
            <person name="Swart Estienne"/>
        </authorList>
    </citation>
    <scope>NUCLEOTIDE SEQUENCE [LARGE SCALE GENOMIC DNA]</scope>
    <source>
        <strain evidence="2 3">130c</strain>
    </source>
</reference>
<dbReference type="EMBL" id="CCKQ01002854">
    <property type="protein sequence ID" value="CDW73968.1"/>
    <property type="molecule type" value="Genomic_DNA"/>
</dbReference>
<feature type="region of interest" description="Disordered" evidence="1">
    <location>
        <begin position="543"/>
        <end position="572"/>
    </location>
</feature>
<sequence>MPDPKEDDYVFQLEPDFEPIPIPQDSFAQNQKCEKLIIIDQSQSNKIISPERDLKRQYSRRSRSTIADNESLGKIDRKMVSNLYQDVNQIQKQQNANKLAQNKEAQKPQMKALDIKEFKNLDGFNEDIIDFLRARVDSKVNKSTVVPEKKKRGAGLPMFGQQQEEILKKDHTYDHDGNLIEVKSVKTDYLPSIQFNQTRVKLNGQQQVYQSEFNRKQKSKAQILNPHTEHLQKEFNNQLNSMFAKENQKIEVTKDIMNVRDSVRPTYGVSIQDGPDHTMIGPDYKSKMVQYNKMSRKDYKEKYDNFDIQHRFKLRKTENAELKESKILNQNKSDILSENLRNQSSDPRLTIGSRRKVNRTAALQQRIKVLASNAKEEVIDRSINNSTGQNYYNSKLNTPSYNGTLNNNLINSMLVTQQNDLSMRSTPKDPFFSQRNRFSARNSSSRLKPDKVISKPQDLETRQLSIQSQLSMRQNARRPNESAAGDPSTYNRKRLSQNDNTFQSIISTQINFLDRSTVQSQMGTRSRLNKLKMKQKLLKDEYRPEILPPPPVGKSTGHGLAKRQSSIVEEPEKSIVKREFSMVIAD</sequence>